<evidence type="ECO:0000313" key="3">
    <source>
        <dbReference type="Proteomes" id="UP000002051"/>
    </source>
</evidence>
<dbReference type="EMBL" id="CM001224">
    <property type="protein sequence ID" value="KEH19925.1"/>
    <property type="molecule type" value="Genomic_DNA"/>
</dbReference>
<keyword evidence="3" id="KW-1185">Reference proteome</keyword>
<reference evidence="2" key="3">
    <citation type="submission" date="2015-04" db="UniProtKB">
        <authorList>
            <consortium name="EnsemblPlants"/>
        </authorList>
    </citation>
    <scope>IDENTIFICATION</scope>
    <source>
        <strain evidence="2">cv. Jemalong A17</strain>
    </source>
</reference>
<proteinExistence type="predicted"/>
<dbReference type="AlphaFoldDB" id="A0A072U2E3"/>
<evidence type="ECO:0000313" key="1">
    <source>
        <dbReference type="EMBL" id="KEH19925.1"/>
    </source>
</evidence>
<reference evidence="1 3" key="1">
    <citation type="journal article" date="2011" name="Nature">
        <title>The Medicago genome provides insight into the evolution of rhizobial symbioses.</title>
        <authorList>
            <person name="Young N.D."/>
            <person name="Debelle F."/>
            <person name="Oldroyd G.E."/>
            <person name="Geurts R."/>
            <person name="Cannon S.B."/>
            <person name="Udvardi M.K."/>
            <person name="Benedito V.A."/>
            <person name="Mayer K.F."/>
            <person name="Gouzy J."/>
            <person name="Schoof H."/>
            <person name="Van de Peer Y."/>
            <person name="Proost S."/>
            <person name="Cook D.R."/>
            <person name="Meyers B.C."/>
            <person name="Spannagl M."/>
            <person name="Cheung F."/>
            <person name="De Mita S."/>
            <person name="Krishnakumar V."/>
            <person name="Gundlach H."/>
            <person name="Zhou S."/>
            <person name="Mudge J."/>
            <person name="Bharti A.K."/>
            <person name="Murray J.D."/>
            <person name="Naoumkina M.A."/>
            <person name="Rosen B."/>
            <person name="Silverstein K.A."/>
            <person name="Tang H."/>
            <person name="Rombauts S."/>
            <person name="Zhao P.X."/>
            <person name="Zhou P."/>
            <person name="Barbe V."/>
            <person name="Bardou P."/>
            <person name="Bechner M."/>
            <person name="Bellec A."/>
            <person name="Berger A."/>
            <person name="Berges H."/>
            <person name="Bidwell S."/>
            <person name="Bisseling T."/>
            <person name="Choisne N."/>
            <person name="Couloux A."/>
            <person name="Denny R."/>
            <person name="Deshpande S."/>
            <person name="Dai X."/>
            <person name="Doyle J.J."/>
            <person name="Dudez A.M."/>
            <person name="Farmer A.D."/>
            <person name="Fouteau S."/>
            <person name="Franken C."/>
            <person name="Gibelin C."/>
            <person name="Gish J."/>
            <person name="Goldstein S."/>
            <person name="Gonzalez A.J."/>
            <person name="Green P.J."/>
            <person name="Hallab A."/>
            <person name="Hartog M."/>
            <person name="Hua A."/>
            <person name="Humphray S.J."/>
            <person name="Jeong D.H."/>
            <person name="Jing Y."/>
            <person name="Jocker A."/>
            <person name="Kenton S.M."/>
            <person name="Kim D.J."/>
            <person name="Klee K."/>
            <person name="Lai H."/>
            <person name="Lang C."/>
            <person name="Lin S."/>
            <person name="Macmil S.L."/>
            <person name="Magdelenat G."/>
            <person name="Matthews L."/>
            <person name="McCorrison J."/>
            <person name="Monaghan E.L."/>
            <person name="Mun J.H."/>
            <person name="Najar F.Z."/>
            <person name="Nicholson C."/>
            <person name="Noirot C."/>
            <person name="O'Bleness M."/>
            <person name="Paule C.R."/>
            <person name="Poulain J."/>
            <person name="Prion F."/>
            <person name="Qin B."/>
            <person name="Qu C."/>
            <person name="Retzel E.F."/>
            <person name="Riddle C."/>
            <person name="Sallet E."/>
            <person name="Samain S."/>
            <person name="Samson N."/>
            <person name="Sanders I."/>
            <person name="Saurat O."/>
            <person name="Scarpelli C."/>
            <person name="Schiex T."/>
            <person name="Segurens B."/>
            <person name="Severin A.J."/>
            <person name="Sherrier D.J."/>
            <person name="Shi R."/>
            <person name="Sims S."/>
            <person name="Singer S.R."/>
            <person name="Sinharoy S."/>
            <person name="Sterck L."/>
            <person name="Viollet A."/>
            <person name="Wang B.B."/>
            <person name="Wang K."/>
            <person name="Wang M."/>
            <person name="Wang X."/>
            <person name="Warfsmann J."/>
            <person name="Weissenbach J."/>
            <person name="White D.D."/>
            <person name="White J.D."/>
            <person name="Wiley G.B."/>
            <person name="Wincker P."/>
            <person name="Xing Y."/>
            <person name="Yang L."/>
            <person name="Yao Z."/>
            <person name="Ying F."/>
            <person name="Zhai J."/>
            <person name="Zhou L."/>
            <person name="Zuber A."/>
            <person name="Denarie J."/>
            <person name="Dixon R.A."/>
            <person name="May G.D."/>
            <person name="Schwartz D.C."/>
            <person name="Rogers J."/>
            <person name="Quetier F."/>
            <person name="Town C.D."/>
            <person name="Roe B.A."/>
        </authorList>
    </citation>
    <scope>NUCLEOTIDE SEQUENCE [LARGE SCALE GENOMIC DNA]</scope>
    <source>
        <strain evidence="1">A17</strain>
        <strain evidence="2 3">cv. Jemalong A17</strain>
    </source>
</reference>
<dbReference type="Proteomes" id="UP000002051">
    <property type="component" value="Chromosome 8"/>
</dbReference>
<reference evidence="1 3" key="2">
    <citation type="journal article" date="2014" name="BMC Genomics">
        <title>An improved genome release (version Mt4.0) for the model legume Medicago truncatula.</title>
        <authorList>
            <person name="Tang H."/>
            <person name="Krishnakumar V."/>
            <person name="Bidwell S."/>
            <person name="Rosen B."/>
            <person name="Chan A."/>
            <person name="Zhou S."/>
            <person name="Gentzbittel L."/>
            <person name="Childs K.L."/>
            <person name="Yandell M."/>
            <person name="Gundlach H."/>
            <person name="Mayer K.F."/>
            <person name="Schwartz D.C."/>
            <person name="Town C.D."/>
        </authorList>
    </citation>
    <scope>GENOME REANNOTATION</scope>
    <source>
        <strain evidence="1">A17</strain>
        <strain evidence="2 3">cv. Jemalong A17</strain>
    </source>
</reference>
<protein>
    <submittedName>
        <fullName evidence="1 2">Uncharacterized protein</fullName>
    </submittedName>
</protein>
<name>A0A072U2E3_MEDTR</name>
<accession>A0A072U2E3</accession>
<gene>
    <name evidence="1" type="ordered locus">MTR_8g062337</name>
</gene>
<evidence type="ECO:0000313" key="2">
    <source>
        <dbReference type="EnsemblPlants" id="KEH19925"/>
    </source>
</evidence>
<sequence>MVRLTVCLPINLTEPNQNQNFEPKSLAKCVFEPTNNQPIKDNKPYYCQEVSMAYHMKSYQNQATVTAYKTCSINVGGSTPRYFTLT</sequence>
<organism evidence="1 3">
    <name type="scientific">Medicago truncatula</name>
    <name type="common">Barrel medic</name>
    <name type="synonym">Medicago tribuloides</name>
    <dbReference type="NCBI Taxonomy" id="3880"/>
    <lineage>
        <taxon>Eukaryota</taxon>
        <taxon>Viridiplantae</taxon>
        <taxon>Streptophyta</taxon>
        <taxon>Embryophyta</taxon>
        <taxon>Tracheophyta</taxon>
        <taxon>Spermatophyta</taxon>
        <taxon>Magnoliopsida</taxon>
        <taxon>eudicotyledons</taxon>
        <taxon>Gunneridae</taxon>
        <taxon>Pentapetalae</taxon>
        <taxon>rosids</taxon>
        <taxon>fabids</taxon>
        <taxon>Fabales</taxon>
        <taxon>Fabaceae</taxon>
        <taxon>Papilionoideae</taxon>
        <taxon>50 kb inversion clade</taxon>
        <taxon>NPAAA clade</taxon>
        <taxon>Hologalegina</taxon>
        <taxon>IRL clade</taxon>
        <taxon>Trifolieae</taxon>
        <taxon>Medicago</taxon>
    </lineage>
</organism>
<dbReference type="EnsemblPlants" id="KEH19925">
    <property type="protein sequence ID" value="KEH19925"/>
    <property type="gene ID" value="MTR_8g062337"/>
</dbReference>
<dbReference type="HOGENOM" id="CLU_2501395_0_0_1"/>